<reference evidence="1 2" key="1">
    <citation type="journal article" date="2023" name="Virus Evol.">
        <title>Computational host range prediction-The good, the bad, and the ugly.</title>
        <authorList>
            <person name="Howell A.A."/>
            <person name="Versoza C.J."/>
            <person name="Pfeifer S.P."/>
        </authorList>
    </citation>
    <scope>NUCLEOTIDE SEQUENCE [LARGE SCALE GENOMIC DNA]</scope>
    <source>
        <strain evidence="1 2">1610/1b</strain>
    </source>
</reference>
<accession>A0ABZ2TYC2</accession>
<gene>
    <name evidence="1" type="ORF">RVF87_14940</name>
</gene>
<protein>
    <submittedName>
        <fullName evidence="1">Uncharacterized protein</fullName>
    </submittedName>
</protein>
<sequence>MTVTTRPGTAPWTDGAVDNLIDGEGPWVTDRELRQVAQKVLALDAMCDCFHDHLSQSIEKFTPVTRRYSRPVALRAIREASTTWHGCGEQLGGT</sequence>
<dbReference type="EMBL" id="CP136137">
    <property type="protein sequence ID" value="WYY06357.1"/>
    <property type="molecule type" value="Genomic_DNA"/>
</dbReference>
<proteinExistence type="predicted"/>
<organism evidence="1 2">
    <name type="scientific">Gordonia hydrophobica</name>
    <dbReference type="NCBI Taxonomy" id="40516"/>
    <lineage>
        <taxon>Bacteria</taxon>
        <taxon>Bacillati</taxon>
        <taxon>Actinomycetota</taxon>
        <taxon>Actinomycetes</taxon>
        <taxon>Mycobacteriales</taxon>
        <taxon>Gordoniaceae</taxon>
        <taxon>Gordonia</taxon>
    </lineage>
</organism>
<dbReference type="RefSeq" id="WP_066162429.1">
    <property type="nucleotide sequence ID" value="NZ_CP136137.1"/>
</dbReference>
<name>A0ABZ2TYC2_9ACTN</name>
<keyword evidence="2" id="KW-1185">Reference proteome</keyword>
<evidence type="ECO:0000313" key="1">
    <source>
        <dbReference type="EMBL" id="WYY06357.1"/>
    </source>
</evidence>
<evidence type="ECO:0000313" key="2">
    <source>
        <dbReference type="Proteomes" id="UP001479933"/>
    </source>
</evidence>
<dbReference type="Proteomes" id="UP001479933">
    <property type="component" value="Chromosome"/>
</dbReference>